<evidence type="ECO:0000256" key="10">
    <source>
        <dbReference type="SAM" id="Phobius"/>
    </source>
</evidence>
<evidence type="ECO:0000256" key="1">
    <source>
        <dbReference type="ARBA" id="ARBA00004609"/>
    </source>
</evidence>
<evidence type="ECO:0000256" key="6">
    <source>
        <dbReference type="ARBA" id="ARBA00023157"/>
    </source>
</evidence>
<evidence type="ECO:0000259" key="12">
    <source>
        <dbReference type="SMART" id="SM00499"/>
    </source>
</evidence>
<feature type="compositionally biased region" description="Low complexity" evidence="9">
    <location>
        <begin position="150"/>
        <end position="177"/>
    </location>
</feature>
<evidence type="ECO:0000256" key="5">
    <source>
        <dbReference type="ARBA" id="ARBA00022729"/>
    </source>
</evidence>
<keyword evidence="14" id="KW-1185">Reference proteome</keyword>
<keyword evidence="10" id="KW-1133">Transmembrane helix</keyword>
<dbReference type="Proteomes" id="UP000593562">
    <property type="component" value="Unassembled WGS sequence"/>
</dbReference>
<accession>A0A7J7CS38</accession>
<dbReference type="GO" id="GO:0098552">
    <property type="term" value="C:side of membrane"/>
    <property type="evidence" value="ECO:0007669"/>
    <property type="project" value="UniProtKB-KW"/>
</dbReference>
<dbReference type="GO" id="GO:0005886">
    <property type="term" value="C:plasma membrane"/>
    <property type="evidence" value="ECO:0007669"/>
    <property type="project" value="UniProtKB-SubCell"/>
</dbReference>
<sequence length="346" mass="35995">MESLVPFPRLVPILTVSLVVLMMPVYGQINTPCSPSVLSAFSPCMNFITNSTANGTSPTADCCNALKSFTNGGMDCLCLIATGSVPFQIPINRTLAISLPRACNMPGVPLQCKASGSPIPAPGPIAFGPNLSPRASVSPSPTGTVVLDLTTLPPDSDTTPLLTPPSRTSDAGAPTTTTGGGSSPALNPTSAAFPSHSTSPAVLALNRVVQGGYNCLCLLVSSSAFRTLIAPISFPLSNCFIFVPPLSQCRVLAPTPVLLPPDVPKELPQPSSPTDVIVPQNPHEMQIPSNLAEASNSTIDRHPADSVTNSVFVQFSPNATEKSKVLLLHLSLFLLLALHAYVLLLV</sequence>
<evidence type="ECO:0000256" key="3">
    <source>
        <dbReference type="ARBA" id="ARBA00022475"/>
    </source>
</evidence>
<keyword evidence="10" id="KW-0472">Membrane</keyword>
<dbReference type="Gene3D" id="1.10.110.10">
    <property type="entry name" value="Plant lipid-transfer and hydrophobic proteins"/>
    <property type="match status" value="1"/>
</dbReference>
<keyword evidence="3" id="KW-1003">Cell membrane</keyword>
<proteinExistence type="inferred from homology"/>
<dbReference type="FunFam" id="1.10.110.10:FF:000001">
    <property type="entry name" value="Bifunctional inhibitor/lipid-transfer protein/seed storage 2S albumin superfamily protein"/>
    <property type="match status" value="1"/>
</dbReference>
<evidence type="ECO:0000313" key="13">
    <source>
        <dbReference type="EMBL" id="KAF5736881.1"/>
    </source>
</evidence>
<feature type="chain" id="PRO_5029750965" evidence="11">
    <location>
        <begin position="28"/>
        <end position="346"/>
    </location>
</feature>
<dbReference type="InterPro" id="IPR016140">
    <property type="entry name" value="Bifunc_inhib/LTP/seed_store"/>
</dbReference>
<name>A0A7J7CS38_TRIWF</name>
<dbReference type="PANTHER" id="PTHR33044">
    <property type="entry name" value="BIFUNCTIONAL INHIBITOR/LIPID-TRANSFER PROTEIN/SEED STORAGE 2S ALBUMIN SUPERFAMILY PROTEIN-RELATED"/>
    <property type="match status" value="1"/>
</dbReference>
<evidence type="ECO:0000313" key="14">
    <source>
        <dbReference type="Proteomes" id="UP000593562"/>
    </source>
</evidence>
<evidence type="ECO:0000256" key="2">
    <source>
        <dbReference type="ARBA" id="ARBA00009748"/>
    </source>
</evidence>
<keyword evidence="5 11" id="KW-0732">Signal</keyword>
<gene>
    <name evidence="13" type="ORF">HS088_TW14G01036</name>
</gene>
<keyword evidence="6" id="KW-1015">Disulfide bond</keyword>
<feature type="signal peptide" evidence="11">
    <location>
        <begin position="1"/>
        <end position="27"/>
    </location>
</feature>
<evidence type="ECO:0000256" key="7">
    <source>
        <dbReference type="ARBA" id="ARBA00023180"/>
    </source>
</evidence>
<reference evidence="13 14" key="1">
    <citation type="journal article" date="2020" name="Nat. Commun.">
        <title>Genome of Tripterygium wilfordii and identification of cytochrome P450 involved in triptolide biosynthesis.</title>
        <authorList>
            <person name="Tu L."/>
            <person name="Su P."/>
            <person name="Zhang Z."/>
            <person name="Gao L."/>
            <person name="Wang J."/>
            <person name="Hu T."/>
            <person name="Zhou J."/>
            <person name="Zhang Y."/>
            <person name="Zhao Y."/>
            <person name="Liu Y."/>
            <person name="Song Y."/>
            <person name="Tong Y."/>
            <person name="Lu Y."/>
            <person name="Yang J."/>
            <person name="Xu C."/>
            <person name="Jia M."/>
            <person name="Peters R.J."/>
            <person name="Huang L."/>
            <person name="Gao W."/>
        </authorList>
    </citation>
    <scope>NUCLEOTIDE SEQUENCE [LARGE SCALE GENOMIC DNA]</scope>
    <source>
        <strain evidence="14">cv. XIE 37</strain>
        <tissue evidence="13">Leaf</tissue>
    </source>
</reference>
<keyword evidence="7" id="KW-0325">Glycoprotein</keyword>
<comment type="subcellular location">
    <subcellularLocation>
        <location evidence="1">Cell membrane</location>
        <topology evidence="1">Lipid-anchor</topology>
        <topology evidence="1">GPI-anchor</topology>
    </subcellularLocation>
</comment>
<dbReference type="CDD" id="cd00010">
    <property type="entry name" value="AAI_LTSS"/>
    <property type="match status" value="1"/>
</dbReference>
<dbReference type="Pfam" id="PF14368">
    <property type="entry name" value="LTP_2"/>
    <property type="match status" value="1"/>
</dbReference>
<comment type="caution">
    <text evidence="13">The sequence shown here is derived from an EMBL/GenBank/DDBJ whole genome shotgun (WGS) entry which is preliminary data.</text>
</comment>
<feature type="region of interest" description="Disordered" evidence="9">
    <location>
        <begin position="150"/>
        <end position="193"/>
    </location>
</feature>
<keyword evidence="10" id="KW-0812">Transmembrane</keyword>
<dbReference type="InterPro" id="IPR036312">
    <property type="entry name" value="Bifun_inhib/LTP/seed_sf"/>
</dbReference>
<feature type="transmembrane region" description="Helical" evidence="10">
    <location>
        <begin position="326"/>
        <end position="345"/>
    </location>
</feature>
<protein>
    <submittedName>
        <fullName evidence="13">Leucine-rich repeat extensin-like protein 5 isoform X1</fullName>
    </submittedName>
</protein>
<evidence type="ECO:0000256" key="4">
    <source>
        <dbReference type="ARBA" id="ARBA00022622"/>
    </source>
</evidence>
<evidence type="ECO:0000256" key="11">
    <source>
        <dbReference type="SAM" id="SignalP"/>
    </source>
</evidence>
<dbReference type="EMBL" id="JAAARO010000014">
    <property type="protein sequence ID" value="KAF5736881.1"/>
    <property type="molecule type" value="Genomic_DNA"/>
</dbReference>
<feature type="domain" description="Bifunctional inhibitor/plant lipid transfer protein/seed storage helical" evidence="12">
    <location>
        <begin position="33"/>
        <end position="112"/>
    </location>
</feature>
<dbReference type="InParanoid" id="A0A7J7CS38"/>
<dbReference type="SUPFAM" id="SSF47699">
    <property type="entry name" value="Bifunctional inhibitor/lipid-transfer protein/seed storage 2S albumin"/>
    <property type="match status" value="1"/>
</dbReference>
<dbReference type="InterPro" id="IPR043325">
    <property type="entry name" value="LTSS"/>
</dbReference>
<keyword evidence="4" id="KW-0336">GPI-anchor</keyword>
<comment type="similarity">
    <text evidence="2">Belongs to the plant LTP family.</text>
</comment>
<organism evidence="13 14">
    <name type="scientific">Tripterygium wilfordii</name>
    <name type="common">Thunder God vine</name>
    <dbReference type="NCBI Taxonomy" id="458696"/>
    <lineage>
        <taxon>Eukaryota</taxon>
        <taxon>Viridiplantae</taxon>
        <taxon>Streptophyta</taxon>
        <taxon>Embryophyta</taxon>
        <taxon>Tracheophyta</taxon>
        <taxon>Spermatophyta</taxon>
        <taxon>Magnoliopsida</taxon>
        <taxon>eudicotyledons</taxon>
        <taxon>Gunneridae</taxon>
        <taxon>Pentapetalae</taxon>
        <taxon>rosids</taxon>
        <taxon>fabids</taxon>
        <taxon>Celastrales</taxon>
        <taxon>Celastraceae</taxon>
        <taxon>Tripterygium</taxon>
    </lineage>
</organism>
<dbReference type="AlphaFoldDB" id="A0A7J7CS38"/>
<dbReference type="FunCoup" id="A0A7J7CS38">
    <property type="interactions" value="176"/>
</dbReference>
<evidence type="ECO:0000256" key="8">
    <source>
        <dbReference type="ARBA" id="ARBA00023288"/>
    </source>
</evidence>
<keyword evidence="8" id="KW-0449">Lipoprotein</keyword>
<evidence type="ECO:0000256" key="9">
    <source>
        <dbReference type="SAM" id="MobiDB-lite"/>
    </source>
</evidence>
<dbReference type="SMART" id="SM00499">
    <property type="entry name" value="AAI"/>
    <property type="match status" value="1"/>
</dbReference>